<accession>V6LR65</accession>
<dbReference type="Proteomes" id="UP000018208">
    <property type="component" value="Unassembled WGS sequence"/>
</dbReference>
<reference evidence="3" key="2">
    <citation type="submission" date="2020-12" db="EMBL/GenBank/DDBJ databases">
        <title>New Spironucleus salmonicida genome in near-complete chromosomes.</title>
        <authorList>
            <person name="Xu F."/>
            <person name="Kurt Z."/>
            <person name="Jimenez-Gonzalez A."/>
            <person name="Astvaldsson A."/>
            <person name="Andersson J.O."/>
            <person name="Svard S.G."/>
        </authorList>
    </citation>
    <scope>NUCLEOTIDE SEQUENCE</scope>
    <source>
        <strain evidence="3">ATCC 50377</strain>
    </source>
</reference>
<gene>
    <name evidence="2" type="ORF">SS50377_12663</name>
    <name evidence="3" type="ORF">SS50377_23284</name>
</gene>
<keyword evidence="4" id="KW-1185">Reference proteome</keyword>
<dbReference type="EMBL" id="KI546046">
    <property type="protein sequence ID" value="EST47152.1"/>
    <property type="molecule type" value="Genomic_DNA"/>
</dbReference>
<feature type="compositionally biased region" description="Polar residues" evidence="1">
    <location>
        <begin position="120"/>
        <end position="141"/>
    </location>
</feature>
<dbReference type="VEuPathDB" id="GiardiaDB:SS50377_23284"/>
<evidence type="ECO:0000313" key="4">
    <source>
        <dbReference type="Proteomes" id="UP000018208"/>
    </source>
</evidence>
<reference evidence="2 3" key="1">
    <citation type="journal article" date="2014" name="PLoS Genet.">
        <title>The Genome of Spironucleus salmonicida Highlights a Fish Pathogen Adapted to Fluctuating Environments.</title>
        <authorList>
            <person name="Xu F."/>
            <person name="Jerlstrom-Hultqvist J."/>
            <person name="Einarsson E."/>
            <person name="Astvaldsson A."/>
            <person name="Svard S.G."/>
            <person name="Andersson J.O."/>
        </authorList>
    </citation>
    <scope>NUCLEOTIDE SEQUENCE</scope>
    <source>
        <strain evidence="3">ATCC 50377</strain>
    </source>
</reference>
<feature type="region of interest" description="Disordered" evidence="1">
    <location>
        <begin position="61"/>
        <end position="141"/>
    </location>
</feature>
<feature type="compositionally biased region" description="Polar residues" evidence="1">
    <location>
        <begin position="80"/>
        <end position="89"/>
    </location>
</feature>
<organism evidence="2">
    <name type="scientific">Spironucleus salmonicida</name>
    <dbReference type="NCBI Taxonomy" id="348837"/>
    <lineage>
        <taxon>Eukaryota</taxon>
        <taxon>Metamonada</taxon>
        <taxon>Diplomonadida</taxon>
        <taxon>Hexamitidae</taxon>
        <taxon>Hexamitinae</taxon>
        <taxon>Spironucleus</taxon>
    </lineage>
</organism>
<name>V6LR65_9EUKA</name>
<evidence type="ECO:0000256" key="1">
    <source>
        <dbReference type="SAM" id="MobiDB-lite"/>
    </source>
</evidence>
<sequence length="141" mass="15838">MPSDELLKLRAKTLKLRQDTDQMEQNLQQHFTQLGLNKDIISIDENEVMAGMQAMAEKYKITQPQPRLPFSQIKPKPLSKPNSASSTPQRVPFTEKSEPTKSISKIIQKPPMKPVRPLSAKTQDNNMQGLSISGIQISGKK</sequence>
<protein>
    <submittedName>
        <fullName evidence="2">Uncharacterized protein</fullName>
    </submittedName>
</protein>
<dbReference type="EMBL" id="AUWU02000003">
    <property type="protein sequence ID" value="KAH0575644.1"/>
    <property type="molecule type" value="Genomic_DNA"/>
</dbReference>
<evidence type="ECO:0000313" key="2">
    <source>
        <dbReference type="EMBL" id="EST47152.1"/>
    </source>
</evidence>
<evidence type="ECO:0000313" key="3">
    <source>
        <dbReference type="EMBL" id="KAH0575644.1"/>
    </source>
</evidence>
<proteinExistence type="predicted"/>
<dbReference type="AlphaFoldDB" id="V6LR65"/>